<keyword evidence="1" id="KW-1133">Transmembrane helix</keyword>
<feature type="transmembrane region" description="Helical" evidence="1">
    <location>
        <begin position="323"/>
        <end position="342"/>
    </location>
</feature>
<keyword evidence="1" id="KW-0472">Membrane</keyword>
<evidence type="ECO:0000256" key="1">
    <source>
        <dbReference type="SAM" id="Phobius"/>
    </source>
</evidence>
<sequence>MALLSYASDLFMPLFCSSRAYVVVFNLINLIAIYAAVYWSSSFLQSTYNVPGIFAPNSQDYFRTSLLGFLSPFLLYFIKTFLFSVNSSYLALNIVVEHCINDWFMLLIIFSLAYPQLQDSTSPIGGFSFHFGKTDSSTVWHIIPKQCYIFGISWSFSEVVISVMETLYNYEEVSSFTESDLKASMMSNTSDGYEDIRKEIELGKCVSIRRNRSKISSNVYSAGYGSTNFPSVASTPESATNQDINSDESTMVINFNTDTMKFLNDIESHGNDMGNYQWIPIRTGSFSYQQSSPLIQHKVFPRIQNWKELMSKIVVSNLIHIDYILNNVGQALILSIYFIYVPSHPSLFTKIVVYFGSKSFANFLLSVVIPFFVIRALFFVFLYTWKDMSVSVYNAASSSQEQQHPSRSLNTEFAYDTINTPLMMQTSAPPNLTSIRSVSPENVLLYHSIHPPVDVNLQTDDSKLLRLSRRIVNFWQKSSTNPWFVPIGLTCWSITVFVIAMLATVKFDSCHN</sequence>
<proteinExistence type="predicted"/>
<keyword evidence="1" id="KW-0812">Transmembrane</keyword>
<reference evidence="2 3" key="2">
    <citation type="submission" date="2019-11" db="EMBL/GenBank/DDBJ databases">
        <authorList>
            <person name="Lu H."/>
        </authorList>
    </citation>
    <scope>NUCLEOTIDE SEQUENCE [LARGE SCALE GENOMIC DNA]</scope>
    <source>
        <strain evidence="2 3">FIM1</strain>
    </source>
</reference>
<feature type="transmembrane region" description="Helical" evidence="1">
    <location>
        <begin position="20"/>
        <end position="41"/>
    </location>
</feature>
<feature type="transmembrane region" description="Helical" evidence="1">
    <location>
        <begin position="363"/>
        <end position="385"/>
    </location>
</feature>
<organism evidence="2 3">
    <name type="scientific">Kluyveromyces marxianus</name>
    <name type="common">Yeast</name>
    <name type="synonym">Candida kefyr</name>
    <dbReference type="NCBI Taxonomy" id="4911"/>
    <lineage>
        <taxon>Eukaryota</taxon>
        <taxon>Fungi</taxon>
        <taxon>Dikarya</taxon>
        <taxon>Ascomycota</taxon>
        <taxon>Saccharomycotina</taxon>
        <taxon>Saccharomycetes</taxon>
        <taxon>Saccharomycetales</taxon>
        <taxon>Saccharomycetaceae</taxon>
        <taxon>Kluyveromyces</taxon>
    </lineage>
</organism>
<name>A0ABX6EXZ7_KLUMA</name>
<dbReference type="Proteomes" id="UP000422736">
    <property type="component" value="Chromosome 6"/>
</dbReference>
<protein>
    <submittedName>
        <fullName evidence="2">Membrane protein YDL180W</fullName>
    </submittedName>
</protein>
<accession>A0ABX6EXZ7</accession>
<feature type="transmembrane region" description="Helical" evidence="1">
    <location>
        <begin position="483"/>
        <end position="505"/>
    </location>
</feature>
<keyword evidence="3" id="KW-1185">Reference proteome</keyword>
<reference evidence="2 3" key="1">
    <citation type="submission" date="2016-03" db="EMBL/GenBank/DDBJ databases">
        <title>How can Kluyveromyces marxianus grow so fast - potential evolutionary course in Saccharomyces Complex revealed by comparative genomics.</title>
        <authorList>
            <person name="Mo W."/>
            <person name="Lu W."/>
            <person name="Yang X."/>
            <person name="Qi J."/>
            <person name="Lv H."/>
        </authorList>
    </citation>
    <scope>NUCLEOTIDE SEQUENCE [LARGE SCALE GENOMIC DNA]</scope>
    <source>
        <strain evidence="2 3">FIM1</strain>
    </source>
</reference>
<dbReference type="EMBL" id="CP015059">
    <property type="protein sequence ID" value="QGN17066.1"/>
    <property type="molecule type" value="Genomic_DNA"/>
</dbReference>
<gene>
    <name evidence="2" type="ORF">FIM1_3796</name>
</gene>
<evidence type="ECO:0000313" key="2">
    <source>
        <dbReference type="EMBL" id="QGN17066.1"/>
    </source>
</evidence>
<evidence type="ECO:0000313" key="3">
    <source>
        <dbReference type="Proteomes" id="UP000422736"/>
    </source>
</evidence>
<feature type="transmembrane region" description="Helical" evidence="1">
    <location>
        <begin position="61"/>
        <end position="78"/>
    </location>
</feature>